<organism evidence="5">
    <name type="scientific">Xenopus tropicalis</name>
    <name type="common">Western clawed frog</name>
    <name type="synonym">Silurana tropicalis</name>
    <dbReference type="NCBI Taxonomy" id="8364"/>
    <lineage>
        <taxon>Eukaryota</taxon>
        <taxon>Metazoa</taxon>
        <taxon>Chordata</taxon>
        <taxon>Craniata</taxon>
        <taxon>Vertebrata</taxon>
        <taxon>Euteleostomi</taxon>
        <taxon>Amphibia</taxon>
        <taxon>Batrachia</taxon>
        <taxon>Anura</taxon>
        <taxon>Pipoidea</taxon>
        <taxon>Pipidae</taxon>
        <taxon>Xenopodinae</taxon>
        <taxon>Xenopus</taxon>
        <taxon>Silurana</taxon>
    </lineage>
</organism>
<evidence type="ECO:0000259" key="3">
    <source>
        <dbReference type="Pfam" id="PF25153"/>
    </source>
</evidence>
<dbReference type="PANTHER" id="PTHR46488">
    <property type="entry name" value="AP-5 COMPLEX SUBUNIT ZETA-1"/>
    <property type="match status" value="1"/>
</dbReference>
<dbReference type="Ensembl" id="ENSXETT00000112734">
    <property type="protein sequence ID" value="ENSXETP00000103386"/>
    <property type="gene ID" value="ENSXETG00000048213"/>
</dbReference>
<dbReference type="Pfam" id="PF25153">
    <property type="entry name" value="TPR_AP5Z1"/>
    <property type="match status" value="2"/>
</dbReference>
<dbReference type="GeneTree" id="ENSGT00390000017592"/>
<dbReference type="Pfam" id="PF25154">
    <property type="entry name" value="TPR_AP5Z1_C"/>
    <property type="match status" value="1"/>
</dbReference>
<evidence type="ECO:0000259" key="4">
    <source>
        <dbReference type="Pfam" id="PF25154"/>
    </source>
</evidence>
<proteinExistence type="predicted"/>
<feature type="region of interest" description="Disordered" evidence="1">
    <location>
        <begin position="210"/>
        <end position="233"/>
    </location>
</feature>
<dbReference type="AlphaFoldDB" id="A0A803J6A2"/>
<accession>A0A803J6A2</accession>
<feature type="compositionally biased region" description="Low complexity" evidence="1">
    <location>
        <begin position="219"/>
        <end position="229"/>
    </location>
</feature>
<dbReference type="InterPro" id="IPR055450">
    <property type="entry name" value="AP5Z1_ARM"/>
</dbReference>
<dbReference type="InterPro" id="IPR028222">
    <property type="entry name" value="AP5Z1"/>
</dbReference>
<name>A0A803J6A2_XENTR</name>
<feature type="domain" description="AP-5 complex subunit zeta-1 ARM repeats" evidence="2">
    <location>
        <begin position="266"/>
        <end position="382"/>
    </location>
</feature>
<dbReference type="FunCoup" id="A0A803J6A2">
    <property type="interactions" value="1905"/>
</dbReference>
<feature type="domain" description="AP-5 complex subunit zeta-1 N-terminal TPR" evidence="3">
    <location>
        <begin position="103"/>
        <end position="223"/>
    </location>
</feature>
<dbReference type="InParanoid" id="A0A803J6A2"/>
<reference evidence="5" key="1">
    <citation type="journal article" date="2010" name="Science">
        <title>The genome of the Western clawed frog Xenopus tropicalis.</title>
        <authorList>
            <person name="Hellsten U."/>
            <person name="Harland R.M."/>
            <person name="Gilchrist M.J."/>
            <person name="Hendrix D."/>
            <person name="Jurka J."/>
            <person name="Kapitonov V."/>
            <person name="Ovcharenko I."/>
            <person name="Putnam N.H."/>
            <person name="Shu S."/>
            <person name="Taher L."/>
            <person name="Blitz I.L."/>
            <person name="Blumberg B."/>
            <person name="Dichmann D.S."/>
            <person name="Dubchak I."/>
            <person name="Amaya E."/>
            <person name="Detter J.C."/>
            <person name="Fletcher R."/>
            <person name="Gerhard D.S."/>
            <person name="Goodstein D."/>
            <person name="Graves T."/>
            <person name="Grigoriev I.V."/>
            <person name="Grimwood J."/>
            <person name="Kawashima T."/>
            <person name="Lindquist E."/>
            <person name="Lucas S.M."/>
            <person name="Mead P.E."/>
            <person name="Mitros T."/>
            <person name="Ogino H."/>
            <person name="Ohta Y."/>
            <person name="Poliakov A.V."/>
            <person name="Pollet N."/>
            <person name="Robert J."/>
            <person name="Salamov A."/>
            <person name="Sater A.K."/>
            <person name="Schmutz J."/>
            <person name="Terry A."/>
            <person name="Vize P.D."/>
            <person name="Warren W.C."/>
            <person name="Wells D."/>
            <person name="Wills A."/>
            <person name="Wilson R.K."/>
            <person name="Zimmerman L.B."/>
            <person name="Zorn A.M."/>
            <person name="Grainger R."/>
            <person name="Grammer T."/>
            <person name="Khokha M.K."/>
            <person name="Richardson P.M."/>
            <person name="Rokhsar D.S."/>
        </authorList>
    </citation>
    <scope>NUCLEOTIDE SEQUENCE [LARGE SCALE GENOMIC DNA]</scope>
    <source>
        <strain evidence="5">Nigerian</strain>
    </source>
</reference>
<feature type="domain" description="AP-5 complex subunit zeta-1 N-terminal TPR" evidence="3">
    <location>
        <begin position="1"/>
        <end position="101"/>
    </location>
</feature>
<evidence type="ECO:0000259" key="2">
    <source>
        <dbReference type="Pfam" id="PF14764"/>
    </source>
</evidence>
<evidence type="ECO:0008006" key="6">
    <source>
        <dbReference type="Google" id="ProtNLM"/>
    </source>
</evidence>
<dbReference type="InterPro" id="IPR056856">
    <property type="entry name" value="TPR_AP5Z1_C"/>
</dbReference>
<sequence>MLSVGTEGLLRQARELGPEELRKFCGRTGAMLGRAGQEAEVLESLRRLHLVVGAGGPRHLDPDFVGKLQRLVESDSSPAQIRAVGAAILCQLCPSPRDLLAIGQFLEGRAPEGHSLRLLLPLLLRAELGEEQVNVVNKKLCDWLRYAQGAGPSFSPRAKLPGPLAELDGTPAMDFFTVLSVGARYSEEQWLNVLGFSMLRPWLLRHGSGGATSDDRSEVSMVSASSASSRQLPPRERLREKALEYCLRLAEQSNRKALRRSDAEVQRACLAEAVALLDVICKQDVSYLYRALPLLKNLPGRLCSDPSLAPALLPLAQFFLSHSEVAGAGSQAVYRHLLAKVPAELYHKPLFAFQFVRFCRANSAVLAENVGAFRGSFPGLLKFLAWNGPMLVAEFVALLPALINPTSALDLFHSLLDLPCVTAALEMQRSCPLGSDKAALDHSLLPPSAAEAFRHPQCREVFQYILRSETCPVPEQLSLLHRALADLSGSPRVAQCAEIVPCLLRQYFTIVATVADGPLIGRLVLAVLERSGRLYDPPKYKEEVHRVLSAQLPACSAYTRPSWWNCPGSCWTLWAPRATSRARSRSSTHVVWAVGEFVSVSYDRRCTVEQVNRFFDVLETLLFEITQTRGSCGAPKSSPRLITTLMTTLTKLASRSQDLIPKVSLYLSKMRSCVQSAAMISAYGEEESEQICVRATELMNLLKVPSVAQFALTPSPDVRSPAYHRDVASSLPWPYEPPAASCTRGHLRAGVRVLSDAPGEPRNYPPC</sequence>
<dbReference type="PANTHER" id="PTHR46488:SF1">
    <property type="entry name" value="AP-5 COMPLEX SUBUNIT ZETA-1"/>
    <property type="match status" value="1"/>
</dbReference>
<evidence type="ECO:0000313" key="5">
    <source>
        <dbReference type="Ensembl" id="ENSXETP00000103386"/>
    </source>
</evidence>
<feature type="domain" description="AP-5 complex subunit zeta-1 C-terminal TPR" evidence="4">
    <location>
        <begin position="394"/>
        <end position="732"/>
    </location>
</feature>
<dbReference type="InterPro" id="IPR056857">
    <property type="entry name" value="TPR_AP5Z1_N"/>
</dbReference>
<evidence type="ECO:0000256" key="1">
    <source>
        <dbReference type="SAM" id="MobiDB-lite"/>
    </source>
</evidence>
<dbReference type="GO" id="GO:0044599">
    <property type="term" value="C:AP-5 adaptor complex"/>
    <property type="evidence" value="ECO:0007669"/>
    <property type="project" value="InterPro"/>
</dbReference>
<reference evidence="5" key="2">
    <citation type="submission" date="2021-03" db="UniProtKB">
        <authorList>
            <consortium name="Ensembl"/>
        </authorList>
    </citation>
    <scope>IDENTIFICATION</scope>
</reference>
<dbReference type="Pfam" id="PF14764">
    <property type="entry name" value="SPG48"/>
    <property type="match status" value="1"/>
</dbReference>
<protein>
    <recommendedName>
        <fullName evidence="6">Adaptor related protein complex 5 subunit zeta 1</fullName>
    </recommendedName>
</protein>